<keyword evidence="2" id="KW-1185">Reference proteome</keyword>
<dbReference type="Proteomes" id="UP000001064">
    <property type="component" value="Unassembled WGS sequence"/>
</dbReference>
<dbReference type="VEuPathDB" id="AmoebaDB:DICPUDRAFT_154329"/>
<accession>F0ZR22</accession>
<evidence type="ECO:0000313" key="1">
    <source>
        <dbReference type="EMBL" id="EGC33596.1"/>
    </source>
</evidence>
<dbReference type="RefSeq" id="XP_003289864.1">
    <property type="nucleotide sequence ID" value="XM_003289816.1"/>
</dbReference>
<dbReference type="EMBL" id="GL871134">
    <property type="protein sequence ID" value="EGC33596.1"/>
    <property type="molecule type" value="Genomic_DNA"/>
</dbReference>
<gene>
    <name evidence="1" type="ORF">DICPUDRAFT_154329</name>
</gene>
<evidence type="ECO:0000313" key="2">
    <source>
        <dbReference type="Proteomes" id="UP000001064"/>
    </source>
</evidence>
<dbReference type="AlphaFoldDB" id="F0ZR22"/>
<protein>
    <submittedName>
        <fullName evidence="1">Uncharacterized protein</fullName>
    </submittedName>
</protein>
<sequence length="123" mass="14246">MQERKRVTKKLLISNYKNIKDKVIYKKSWEGNEALRDKLERVTLAYKQASLNLKKECGDENLIHNTIATMNGNIHKLKGVNSADDSILVARKFTSMLNYSTILIEKYNICAYLVHKTKDDLLK</sequence>
<proteinExistence type="predicted"/>
<name>F0ZR22_DICPU</name>
<organism evidence="1 2">
    <name type="scientific">Dictyostelium purpureum</name>
    <name type="common">Slime mold</name>
    <dbReference type="NCBI Taxonomy" id="5786"/>
    <lineage>
        <taxon>Eukaryota</taxon>
        <taxon>Amoebozoa</taxon>
        <taxon>Evosea</taxon>
        <taxon>Eumycetozoa</taxon>
        <taxon>Dictyostelia</taxon>
        <taxon>Dictyosteliales</taxon>
        <taxon>Dictyosteliaceae</taxon>
        <taxon>Dictyostelium</taxon>
    </lineage>
</organism>
<dbReference type="OrthoDB" id="10514258at2759"/>
<dbReference type="KEGG" id="dpp:DICPUDRAFT_154329"/>
<reference evidence="2" key="1">
    <citation type="journal article" date="2011" name="Genome Biol.">
        <title>Comparative genomics of the social amoebae Dictyostelium discoideum and Dictyostelium purpureum.</title>
        <authorList>
            <consortium name="US DOE Joint Genome Institute (JGI-PGF)"/>
            <person name="Sucgang R."/>
            <person name="Kuo A."/>
            <person name="Tian X."/>
            <person name="Salerno W."/>
            <person name="Parikh A."/>
            <person name="Feasley C.L."/>
            <person name="Dalin E."/>
            <person name="Tu H."/>
            <person name="Huang E."/>
            <person name="Barry K."/>
            <person name="Lindquist E."/>
            <person name="Shapiro H."/>
            <person name="Bruce D."/>
            <person name="Schmutz J."/>
            <person name="Salamov A."/>
            <person name="Fey P."/>
            <person name="Gaudet P."/>
            <person name="Anjard C."/>
            <person name="Babu M.M."/>
            <person name="Basu S."/>
            <person name="Bushmanova Y."/>
            <person name="van der Wel H."/>
            <person name="Katoh-Kurasawa M."/>
            <person name="Dinh C."/>
            <person name="Coutinho P.M."/>
            <person name="Saito T."/>
            <person name="Elias M."/>
            <person name="Schaap P."/>
            <person name="Kay R.R."/>
            <person name="Henrissat B."/>
            <person name="Eichinger L."/>
            <person name="Rivero F."/>
            <person name="Putnam N.H."/>
            <person name="West C.M."/>
            <person name="Loomis W.F."/>
            <person name="Chisholm R.L."/>
            <person name="Shaulsky G."/>
            <person name="Strassmann J.E."/>
            <person name="Queller D.C."/>
            <person name="Kuspa A."/>
            <person name="Grigoriev I.V."/>
        </authorList>
    </citation>
    <scope>NUCLEOTIDE SEQUENCE [LARGE SCALE GENOMIC DNA]</scope>
    <source>
        <strain evidence="2">QSDP1</strain>
    </source>
</reference>
<dbReference type="GeneID" id="10503282"/>
<dbReference type="InParanoid" id="F0ZR22"/>